<feature type="transmembrane region" description="Helical" evidence="1">
    <location>
        <begin position="258"/>
        <end position="278"/>
    </location>
</feature>
<feature type="transmembrane region" description="Helical" evidence="1">
    <location>
        <begin position="362"/>
        <end position="383"/>
    </location>
</feature>
<feature type="transmembrane region" description="Helical" evidence="1">
    <location>
        <begin position="136"/>
        <end position="158"/>
    </location>
</feature>
<name>A0ABY4MZI2_9MICO</name>
<gene>
    <name evidence="4" type="ORF">M3M28_10180</name>
</gene>
<dbReference type="Pfam" id="PF19040">
    <property type="entry name" value="SGNH"/>
    <property type="match status" value="1"/>
</dbReference>
<proteinExistence type="predicted"/>
<evidence type="ECO:0000256" key="1">
    <source>
        <dbReference type="SAM" id="Phobius"/>
    </source>
</evidence>
<reference evidence="4" key="1">
    <citation type="submission" date="2022-05" db="EMBL/GenBank/DDBJ databases">
        <title>Complete genome sequence of toluene-degrading Gulosibacter sediminis strain ACHW.36C.</title>
        <authorList>
            <person name="Wai A.C."/>
            <person name="Lai G.K."/>
            <person name="Griffin S.D."/>
            <person name="Leung F.C."/>
        </authorList>
    </citation>
    <scope>NUCLEOTIDE SEQUENCE [LARGE SCALE GENOMIC DNA]</scope>
    <source>
        <strain evidence="4">ACHW.36C</strain>
    </source>
</reference>
<sequence length="652" mass="70814">MAAKWIPEVQGARTLALALVAAYHIWFGKVSGGVDVFLFISAFLLTRSMIGAAERGASPRPLSTILRRFARLLPLTLTAALLIVAASLLLLPTSESPMILTQGFASSTYWQNIYLQQQQIDYFAVDRSTASPFQHYWSLAVQGQVFVIWPLLFALLWFVAKVTKLDTRKVALGGFGLVLALGFAFSVRYTEVDQQAAYFSMFARVWEFAAGAVLALVLPWIRLPGIAKAVLGWAGVAGIVLCGWVLPVEASFPGWAALWPILSASFVVVSAGAPRYGAGLLLNNSLMQSAANYSFALYLTHWPVLVIYLFVARTDSVSFLEGAGLLGISAALAWALTKLVEAPIAEFLAGRQAPKRMRGLGTLARAGVVVVALPAVTLATLGVGQGILSARMHGARVEALAVPADSYGASAPDLDGEPQWPSELIVRDDLAQLPSCSRETLATIDDDLEQYCLGDEDADTWVVGNSQAQQSIPLIEGPVRAYILFSCQFGGEGVQPDVEDECDEFWENMTAQILEDKPKTVLVMATRSYEDDREEELPGITDWIERLTDEGIHVIAVRDAPRTTFNPFMCTEQWGVDAERCSFTTSLAEPNLDLQSRVEAAGGDYIDRNNLICPDGECAPVRGDIYVFMDSSHVTATYLRTVTAALDRDPAA</sequence>
<dbReference type="Pfam" id="PF01757">
    <property type="entry name" value="Acyl_transf_3"/>
    <property type="match status" value="1"/>
</dbReference>
<feature type="domain" description="SGNH" evidence="3">
    <location>
        <begin position="447"/>
        <end position="647"/>
    </location>
</feature>
<feature type="transmembrane region" description="Helical" evidence="1">
    <location>
        <begin position="69"/>
        <end position="91"/>
    </location>
</feature>
<dbReference type="InterPro" id="IPR050879">
    <property type="entry name" value="Acyltransferase_3"/>
</dbReference>
<organism evidence="4">
    <name type="scientific">Gulosibacter sediminis</name>
    <dbReference type="NCBI Taxonomy" id="1729695"/>
    <lineage>
        <taxon>Bacteria</taxon>
        <taxon>Bacillati</taxon>
        <taxon>Actinomycetota</taxon>
        <taxon>Actinomycetes</taxon>
        <taxon>Micrococcales</taxon>
        <taxon>Microbacteriaceae</taxon>
        <taxon>Gulosibacter</taxon>
    </lineage>
</organism>
<feature type="transmembrane region" description="Helical" evidence="1">
    <location>
        <begin position="323"/>
        <end position="341"/>
    </location>
</feature>
<evidence type="ECO:0000313" key="4">
    <source>
        <dbReference type="EMBL" id="UQN14413.1"/>
    </source>
</evidence>
<keyword evidence="4" id="KW-0808">Transferase</keyword>
<feature type="domain" description="Acyltransferase 3" evidence="2">
    <location>
        <begin position="9"/>
        <end position="337"/>
    </location>
</feature>
<keyword evidence="1" id="KW-0472">Membrane</keyword>
<dbReference type="EMBL" id="CP097160">
    <property type="protein sequence ID" value="UQN14413.1"/>
    <property type="molecule type" value="Genomic_DNA"/>
</dbReference>
<evidence type="ECO:0000259" key="2">
    <source>
        <dbReference type="Pfam" id="PF01757"/>
    </source>
</evidence>
<dbReference type="PANTHER" id="PTHR23028:SF53">
    <property type="entry name" value="ACYL_TRANSF_3 DOMAIN-CONTAINING PROTEIN"/>
    <property type="match status" value="1"/>
</dbReference>
<dbReference type="GO" id="GO:0016746">
    <property type="term" value="F:acyltransferase activity"/>
    <property type="evidence" value="ECO:0007669"/>
    <property type="project" value="UniProtKB-KW"/>
</dbReference>
<feature type="transmembrane region" description="Helical" evidence="1">
    <location>
        <begin position="290"/>
        <end position="311"/>
    </location>
</feature>
<protein>
    <submittedName>
        <fullName evidence="4">Acyltransferase</fullName>
    </submittedName>
</protein>
<dbReference type="InterPro" id="IPR002656">
    <property type="entry name" value="Acyl_transf_3_dom"/>
</dbReference>
<keyword evidence="4" id="KW-0012">Acyltransferase</keyword>
<feature type="transmembrane region" description="Helical" evidence="1">
    <location>
        <begin position="196"/>
        <end position="218"/>
    </location>
</feature>
<dbReference type="InterPro" id="IPR043968">
    <property type="entry name" value="SGNH"/>
</dbReference>
<feature type="transmembrane region" description="Helical" evidence="1">
    <location>
        <begin position="170"/>
        <end position="190"/>
    </location>
</feature>
<accession>A0ABY4MZI2</accession>
<evidence type="ECO:0000259" key="3">
    <source>
        <dbReference type="Pfam" id="PF19040"/>
    </source>
</evidence>
<keyword evidence="1" id="KW-0812">Transmembrane</keyword>
<keyword evidence="1" id="KW-1133">Transmembrane helix</keyword>
<feature type="transmembrane region" description="Helical" evidence="1">
    <location>
        <begin position="225"/>
        <end position="246"/>
    </location>
</feature>
<dbReference type="PANTHER" id="PTHR23028">
    <property type="entry name" value="ACETYLTRANSFERASE"/>
    <property type="match status" value="1"/>
</dbReference>